<dbReference type="EMBL" id="CP074133">
    <property type="protein sequence ID" value="QUX23116.1"/>
    <property type="molecule type" value="Genomic_DNA"/>
</dbReference>
<accession>A0ABX8BLR0</accession>
<sequence>MHRPSLPEDLLPADRLWARAVLLHLFDADITFDGDEVLCPDGGGGSWWWSLGRRPDGRAFFWGQDADGSHGHLRDDPVDFLAGGPEWLPWDELRHEAAGMTIGYLYWWQDGAWARAPYPDDLEDDGLAMSVPWAGGGPEGVLAQTPVEGRESEEAVLAFLDRLERGTADEAAVRALAGALRGGDDPALDPDRALASLRAAGLV</sequence>
<gene>
    <name evidence="1" type="ORF">KGD84_01550</name>
</gene>
<keyword evidence="2" id="KW-1185">Reference proteome</keyword>
<protein>
    <recommendedName>
        <fullName evidence="3">Proteophosphoglycan 5</fullName>
    </recommendedName>
</protein>
<dbReference type="RefSeq" id="WP_220564344.1">
    <property type="nucleotide sequence ID" value="NZ_CP074133.1"/>
</dbReference>
<reference evidence="1 2" key="1">
    <citation type="submission" date="2021-05" db="EMBL/GenBank/DDBJ databases">
        <title>Direct Submission.</title>
        <authorList>
            <person name="Li K."/>
            <person name="Gao J."/>
        </authorList>
    </citation>
    <scope>NUCLEOTIDE SEQUENCE [LARGE SCALE GENOMIC DNA]</scope>
    <source>
        <strain evidence="1 2">Mg02</strain>
    </source>
</reference>
<organism evidence="1 2">
    <name type="scientific">Nocardiopsis changdeensis</name>
    <dbReference type="NCBI Taxonomy" id="2831969"/>
    <lineage>
        <taxon>Bacteria</taxon>
        <taxon>Bacillati</taxon>
        <taxon>Actinomycetota</taxon>
        <taxon>Actinomycetes</taxon>
        <taxon>Streptosporangiales</taxon>
        <taxon>Nocardiopsidaceae</taxon>
        <taxon>Nocardiopsis</taxon>
    </lineage>
</organism>
<proteinExistence type="predicted"/>
<evidence type="ECO:0000313" key="2">
    <source>
        <dbReference type="Proteomes" id="UP000676079"/>
    </source>
</evidence>
<evidence type="ECO:0008006" key="3">
    <source>
        <dbReference type="Google" id="ProtNLM"/>
    </source>
</evidence>
<evidence type="ECO:0000313" key="1">
    <source>
        <dbReference type="EMBL" id="QUX23116.1"/>
    </source>
</evidence>
<dbReference type="Proteomes" id="UP000676079">
    <property type="component" value="Chromosome"/>
</dbReference>
<name>A0ABX8BLR0_9ACTN</name>